<dbReference type="GO" id="GO:0003887">
    <property type="term" value="F:DNA-directed DNA polymerase activity"/>
    <property type="evidence" value="ECO:0007669"/>
    <property type="project" value="UniProtKB-KW"/>
</dbReference>
<evidence type="ECO:0000256" key="7">
    <source>
        <dbReference type="ARBA" id="ARBA00022750"/>
    </source>
</evidence>
<evidence type="ECO:0000256" key="6">
    <source>
        <dbReference type="ARBA" id="ARBA00022723"/>
    </source>
</evidence>
<dbReference type="InterPro" id="IPR043128">
    <property type="entry name" value="Rev_trsase/Diguanyl_cyclase"/>
</dbReference>
<dbReference type="GO" id="GO:0003723">
    <property type="term" value="F:RNA binding"/>
    <property type="evidence" value="ECO:0007669"/>
    <property type="project" value="UniProtKB-KW"/>
</dbReference>
<feature type="region of interest" description="Disordered" evidence="17">
    <location>
        <begin position="1449"/>
        <end position="1478"/>
    </location>
</feature>
<evidence type="ECO:0000256" key="17">
    <source>
        <dbReference type="SAM" id="MobiDB-lite"/>
    </source>
</evidence>
<keyword evidence="3" id="KW-0808">Transferase</keyword>
<dbReference type="EC" id="2.7.7.49" evidence="1"/>
<dbReference type="Gene3D" id="3.10.10.10">
    <property type="entry name" value="HIV Type 1 Reverse Transcriptase, subunit A, domain 1"/>
    <property type="match status" value="1"/>
</dbReference>
<keyword evidence="12" id="KW-0229">DNA integration</keyword>
<feature type="region of interest" description="Disordered" evidence="17">
    <location>
        <begin position="649"/>
        <end position="682"/>
    </location>
</feature>
<evidence type="ECO:0000259" key="19">
    <source>
        <dbReference type="PROSITE" id="PS50994"/>
    </source>
</evidence>
<dbReference type="PROSITE" id="PS50994">
    <property type="entry name" value="INTEGRASE"/>
    <property type="match status" value="1"/>
</dbReference>
<dbReference type="CDD" id="cd01647">
    <property type="entry name" value="RT_LTR"/>
    <property type="match status" value="1"/>
</dbReference>
<dbReference type="Gene3D" id="1.10.340.70">
    <property type="match status" value="1"/>
</dbReference>
<dbReference type="Pfam" id="PF17917">
    <property type="entry name" value="RT_RNaseH"/>
    <property type="match status" value="1"/>
</dbReference>
<evidence type="ECO:0000256" key="13">
    <source>
        <dbReference type="ARBA" id="ARBA00022918"/>
    </source>
</evidence>
<dbReference type="GO" id="GO:0003677">
    <property type="term" value="F:DNA binding"/>
    <property type="evidence" value="ECO:0007669"/>
    <property type="project" value="UniProtKB-KW"/>
</dbReference>
<accession>Q45W61</accession>
<evidence type="ECO:0000256" key="11">
    <source>
        <dbReference type="ARBA" id="ARBA00022884"/>
    </source>
</evidence>
<name>Q45W61_PHACR</name>
<keyword evidence="14" id="KW-0239">DNA-directed DNA polymerase</keyword>
<evidence type="ECO:0000256" key="2">
    <source>
        <dbReference type="ARBA" id="ARBA00022670"/>
    </source>
</evidence>
<evidence type="ECO:0000259" key="18">
    <source>
        <dbReference type="PROSITE" id="PS50878"/>
    </source>
</evidence>
<dbReference type="Pfam" id="PF17921">
    <property type="entry name" value="Integrase_H2C2"/>
    <property type="match status" value="1"/>
</dbReference>
<dbReference type="InterPro" id="IPR050951">
    <property type="entry name" value="Retrovirus_Pol_polyprotein"/>
</dbReference>
<evidence type="ECO:0000256" key="5">
    <source>
        <dbReference type="ARBA" id="ARBA00022722"/>
    </source>
</evidence>
<keyword evidence="10" id="KW-0460">Magnesium</keyword>
<dbReference type="InterPro" id="IPR000477">
    <property type="entry name" value="RT_dom"/>
</dbReference>
<dbReference type="GO" id="GO:0046872">
    <property type="term" value="F:metal ion binding"/>
    <property type="evidence" value="ECO:0007669"/>
    <property type="project" value="UniProtKB-KW"/>
</dbReference>
<dbReference type="InterPro" id="IPR021109">
    <property type="entry name" value="Peptidase_aspartic_dom_sf"/>
</dbReference>
<feature type="domain" description="Reverse transcriptase" evidence="18">
    <location>
        <begin position="201"/>
        <end position="387"/>
    </location>
</feature>
<evidence type="ECO:0000313" key="20">
    <source>
        <dbReference type="EMBL" id="AAZ28939.1"/>
    </source>
</evidence>
<feature type="region of interest" description="Disordered" evidence="17">
    <location>
        <begin position="699"/>
        <end position="754"/>
    </location>
</feature>
<dbReference type="InterPro" id="IPR041588">
    <property type="entry name" value="Integrase_H2C2"/>
</dbReference>
<dbReference type="SMR" id="Q45W61"/>
<dbReference type="GO" id="GO:0006508">
    <property type="term" value="P:proteolysis"/>
    <property type="evidence" value="ECO:0007669"/>
    <property type="project" value="UniProtKB-KW"/>
</dbReference>
<dbReference type="InterPro" id="IPR036397">
    <property type="entry name" value="RNaseH_sf"/>
</dbReference>
<evidence type="ECO:0000256" key="4">
    <source>
        <dbReference type="ARBA" id="ARBA00022695"/>
    </source>
</evidence>
<dbReference type="PROSITE" id="PS50878">
    <property type="entry name" value="RT_POL"/>
    <property type="match status" value="1"/>
</dbReference>
<evidence type="ECO:0000256" key="1">
    <source>
        <dbReference type="ARBA" id="ARBA00012493"/>
    </source>
</evidence>
<dbReference type="PANTHER" id="PTHR37984">
    <property type="entry name" value="PROTEIN CBG26694"/>
    <property type="match status" value="1"/>
</dbReference>
<evidence type="ECO:0000256" key="14">
    <source>
        <dbReference type="ARBA" id="ARBA00022932"/>
    </source>
</evidence>
<organism evidence="20">
    <name type="scientific">Phanerochaete chrysosporium (strain RP-78 / ATCC MYA-4764 / FGSC 9002)</name>
    <name type="common">White-rot fungus</name>
    <name type="synonym">Sporotrichum pruinosum</name>
    <dbReference type="NCBI Taxonomy" id="273507"/>
    <lineage>
        <taxon>Eukaryota</taxon>
        <taxon>Fungi</taxon>
        <taxon>Dikarya</taxon>
        <taxon>Basidiomycota</taxon>
        <taxon>Agaricomycotina</taxon>
        <taxon>Agaricomycetes</taxon>
        <taxon>Polyporales</taxon>
        <taxon>Phanerochaetaceae</taxon>
        <taxon>Phanerodontia</taxon>
        <taxon>Phanerodontia chrysosporium</taxon>
    </lineage>
</organism>
<dbReference type="GO" id="GO:0004519">
    <property type="term" value="F:endonuclease activity"/>
    <property type="evidence" value="ECO:0007669"/>
    <property type="project" value="UniProtKB-KW"/>
</dbReference>
<keyword evidence="9" id="KW-0378">Hydrolase</keyword>
<evidence type="ECO:0000256" key="8">
    <source>
        <dbReference type="ARBA" id="ARBA00022759"/>
    </source>
</evidence>
<keyword evidence="16" id="KW-0233">DNA recombination</keyword>
<keyword evidence="15" id="KW-0238">DNA-binding</keyword>
<dbReference type="GO" id="GO:0006310">
    <property type="term" value="P:DNA recombination"/>
    <property type="evidence" value="ECO:0007669"/>
    <property type="project" value="UniProtKB-KW"/>
</dbReference>
<dbReference type="InterPro" id="IPR001584">
    <property type="entry name" value="Integrase_cat-core"/>
</dbReference>
<dbReference type="EMBL" id="DQ097841">
    <property type="protein sequence ID" value="AAZ28939.1"/>
    <property type="molecule type" value="Genomic_DNA"/>
</dbReference>
<dbReference type="Gene3D" id="2.40.70.10">
    <property type="entry name" value="Acid Proteases"/>
    <property type="match status" value="1"/>
</dbReference>
<keyword evidence="7" id="KW-0064">Aspartyl protease</keyword>
<evidence type="ECO:0000256" key="9">
    <source>
        <dbReference type="ARBA" id="ARBA00022801"/>
    </source>
</evidence>
<evidence type="ECO:0000256" key="16">
    <source>
        <dbReference type="ARBA" id="ARBA00023172"/>
    </source>
</evidence>
<keyword evidence="13" id="KW-0695">RNA-directed DNA polymerase</keyword>
<proteinExistence type="predicted"/>
<dbReference type="GO" id="GO:0003964">
    <property type="term" value="F:RNA-directed DNA polymerase activity"/>
    <property type="evidence" value="ECO:0007669"/>
    <property type="project" value="UniProtKB-KW"/>
</dbReference>
<dbReference type="Gene3D" id="3.30.70.270">
    <property type="match status" value="2"/>
</dbReference>
<dbReference type="Pfam" id="PF24626">
    <property type="entry name" value="SH3_Tf2-1"/>
    <property type="match status" value="1"/>
</dbReference>
<keyword evidence="8" id="KW-0255">Endonuclease</keyword>
<reference evidence="20" key="1">
    <citation type="submission" date="2005-06" db="EMBL/GenBank/DDBJ databases">
        <title>Divergent groups of LTR retrotransposons from Phanerochaete chrysosporium.</title>
        <authorList>
            <person name="Novikova O."/>
            <person name="Fursov M."/>
            <person name="Shutov O."/>
            <person name="Blinov A."/>
        </authorList>
    </citation>
    <scope>NUCLEOTIDE SEQUENCE</scope>
    <source>
        <strain evidence="20">RP-78</strain>
    </source>
</reference>
<dbReference type="Pfam" id="PF00078">
    <property type="entry name" value="RVT_1"/>
    <property type="match status" value="1"/>
</dbReference>
<evidence type="ECO:0000256" key="12">
    <source>
        <dbReference type="ARBA" id="ARBA00022908"/>
    </source>
</evidence>
<evidence type="ECO:0000256" key="3">
    <source>
        <dbReference type="ARBA" id="ARBA00022679"/>
    </source>
</evidence>
<dbReference type="SUPFAM" id="SSF56672">
    <property type="entry name" value="DNA/RNA polymerases"/>
    <property type="match status" value="1"/>
</dbReference>
<sequence>VVVHVNGQPARALLDSGSLADFVSTKLVHQLGITPFELQKQIPVQLAMQGSRSKISCGCTLQFRYQSIKEDRYFDVANLLNYDLVLGTPFLFQHRVSVGFNPTTVVVGSWKAQSIEGKHVRVLESRAAELFDDRLETVRLHLREYAQSIASTDASDTPLPPLRAINHQIPLKDPSKVYHWRPSKCPEALRGLWAKKRDAYLRSGRWKMSNARNTSPMLLLTKPGSGIRDIPPRLRCVFDLRERNDNTVKVTSPLPDMEGILRRIAQKPYRSSLNGKDAYECIRVEPEHVERTAMTTPDGNMVSLVLQQGDCNAVATYQTLMNHLFGQYIGVLMDVYLDDILIYSDTLEDHVRHVQTVIDVLRREQLYLNADKLRFLCSELKVLGRVVDDAGIRMDRDKVDSILHWKVPTSRELLRSFLGAVGYLADDVGSVRIPMGVLTELLAVDRPFEWDYTHQRAFDEVLALVHAHRDHHRVPLDYSAGAPPIWLVTDGSVSGVSGVVSQGAGWKTAKVAAFFSAKLSPAQANYPIHEIEMLAGVEAMRRHRDILLGCSFTWATDHKGLTHLLKQKNLSARQARWIEKISEFNFAVMYIPGIENTLPDALSRLYANDGPGTVRAASEYTAFDDDEDLPLRLASFAITVPVLVGTEGAAARSRSDVDAPRPRRSARLAVAPAETGRPETSREFAKRIRRLVVHGPRSQRVEGAAADAAVDELETASPASRIGTPPPQASAPPLSAAPPPGAAAPPAALPSASDVQPGGPFLDLLSSDVDGISIPEAIRGRYQEDPFFARILVDLKQFKNFSQEHGLVYLKEHESVRLCLPHVLVAERNVREIVISHAHSLLAHLGSVKTYFLLRDHVWWKSMAADVEKFCRTCATCKRSKPDNQRPYGLLHPLPVPQRPWEAVGIDFVGPLPPSENRDGSFDSITVIIDLLTSMVHLVPSRTTYDARNIAELVFAEVYKHHGLPRVIVSDRDVLFSSIFWSHLHKLMGVELHMSSAYHPESDGSTERANRTVTQMLRQCIAPNQRDWVAKLPAIEFAINLARSDSTGYAPFFLNSGRLPRSLVWDHASKDEYPSVRAYAQKVRFAVMAAHDSILAARVKQTRDANRKRRPAPFVAGDLVYVSTKNMSLPRGLARKLIPKYIGPYPIVTDFSNNLFRIELPGELKRRGIHDVFHSSLLRVHEPSDDRLFPGRLASQVAELDDTENEWAIDKLVSHKGSGTSTIFEALWRSGDRTWVPYDSIKHLRACDEYFAALDVSGVTDLPEGHGSAPPDDPQIYLGVMQLSIYKSPESGQPWVSEDAFFAHLAPASPPSMTDTPAASSPLRHSAAILQGDGSLSIQLPDGSAASFTADELVVFWHFNSALVVSDPVDRDKVPPSYNEFTAAWHATDPSCIYQFSDYNPDTSERTLRGQVIPLSGLCPLYFAQRQSLLQAASAPSTPEDFERALASVVAPDDTTSDDPTASSPGVGRGTAAPRKPFYVDRSALQKVEEERSEQARKAVDRAVMENLALMQRRNDIAQAKRQMRIEERMQRKMSGLKKFGAAFNPNKAARKRGNEREDGAPPPGSQPPKDGDGDSAMAA</sequence>
<dbReference type="CDD" id="cd09274">
    <property type="entry name" value="RNase_HI_RT_Ty3"/>
    <property type="match status" value="1"/>
</dbReference>
<dbReference type="InterPro" id="IPR012337">
    <property type="entry name" value="RNaseH-like_sf"/>
</dbReference>
<dbReference type="Pfam" id="PF08284">
    <property type="entry name" value="RVP_2"/>
    <property type="match status" value="1"/>
</dbReference>
<evidence type="ECO:0000256" key="15">
    <source>
        <dbReference type="ARBA" id="ARBA00023125"/>
    </source>
</evidence>
<feature type="compositionally biased region" description="Low complexity" evidence="17">
    <location>
        <begin position="1449"/>
        <end position="1465"/>
    </location>
</feature>
<dbReference type="InterPro" id="IPR043502">
    <property type="entry name" value="DNA/RNA_pol_sf"/>
</dbReference>
<protein>
    <recommendedName>
        <fullName evidence="1">RNA-directed DNA polymerase</fullName>
        <ecNumber evidence="1">2.7.7.49</ecNumber>
    </recommendedName>
</protein>
<keyword evidence="4" id="KW-0548">Nucleotidyltransferase</keyword>
<gene>
    <name evidence="20" type="primary">pol</name>
</gene>
<feature type="region of interest" description="Disordered" evidence="17">
    <location>
        <begin position="1532"/>
        <end position="1580"/>
    </location>
</feature>
<dbReference type="PANTHER" id="PTHR37984:SF5">
    <property type="entry name" value="PROTEIN NYNRIN-LIKE"/>
    <property type="match status" value="1"/>
</dbReference>
<dbReference type="InterPro" id="IPR041373">
    <property type="entry name" value="RT_RNaseH"/>
</dbReference>
<feature type="domain" description="Integrase catalytic" evidence="19">
    <location>
        <begin position="896"/>
        <end position="1059"/>
    </location>
</feature>
<feature type="non-terminal residue" evidence="20">
    <location>
        <position position="1"/>
    </location>
</feature>
<dbReference type="SUPFAM" id="SSF53098">
    <property type="entry name" value="Ribonuclease H-like"/>
    <property type="match status" value="1"/>
</dbReference>
<keyword evidence="11" id="KW-0694">RNA-binding</keyword>
<evidence type="ECO:0000256" key="10">
    <source>
        <dbReference type="ARBA" id="ARBA00022842"/>
    </source>
</evidence>
<dbReference type="GO" id="GO:0015074">
    <property type="term" value="P:DNA integration"/>
    <property type="evidence" value="ECO:0007669"/>
    <property type="project" value="UniProtKB-KW"/>
</dbReference>
<keyword evidence="6" id="KW-0479">Metal-binding</keyword>
<dbReference type="InterPro" id="IPR056924">
    <property type="entry name" value="SH3_Tf2-1"/>
</dbReference>
<feature type="compositionally biased region" description="Low complexity" evidence="17">
    <location>
        <begin position="744"/>
        <end position="753"/>
    </location>
</feature>
<keyword evidence="5" id="KW-0540">Nuclease</keyword>
<dbReference type="Gene3D" id="3.30.420.10">
    <property type="entry name" value="Ribonuclease H-like superfamily/Ribonuclease H"/>
    <property type="match status" value="1"/>
</dbReference>
<keyword evidence="2" id="KW-0645">Protease</keyword>
<dbReference type="GO" id="GO:0004190">
    <property type="term" value="F:aspartic-type endopeptidase activity"/>
    <property type="evidence" value="ECO:0007669"/>
    <property type="project" value="UniProtKB-KW"/>
</dbReference>
<dbReference type="SUPFAM" id="SSF50630">
    <property type="entry name" value="Acid proteases"/>
    <property type="match status" value="1"/>
</dbReference>
<dbReference type="CDD" id="cd00303">
    <property type="entry name" value="retropepsin_like"/>
    <property type="match status" value="1"/>
</dbReference>
<feature type="compositionally biased region" description="Pro residues" evidence="17">
    <location>
        <begin position="724"/>
        <end position="743"/>
    </location>
</feature>
<dbReference type="GO" id="GO:0005634">
    <property type="term" value="C:nucleus"/>
    <property type="evidence" value="ECO:0007669"/>
    <property type="project" value="UniProtKB-ARBA"/>
</dbReference>